<dbReference type="Proteomes" id="UP001519306">
    <property type="component" value="Unassembled WGS sequence"/>
</dbReference>
<gene>
    <name evidence="1" type="ORF">J2Z71_000239</name>
</gene>
<comment type="caution">
    <text evidence="1">The sequence shown here is derived from an EMBL/GenBank/DDBJ whole genome shotgun (WGS) entry which is preliminary data.</text>
</comment>
<accession>A0ABS4KAC0</accession>
<name>A0ABS4KAC0_9FIRM</name>
<proteinExistence type="predicted"/>
<reference evidence="1 2" key="1">
    <citation type="submission" date="2021-03" db="EMBL/GenBank/DDBJ databases">
        <title>Genomic Encyclopedia of Type Strains, Phase IV (KMG-IV): sequencing the most valuable type-strain genomes for metagenomic binning, comparative biology and taxonomic classification.</title>
        <authorList>
            <person name="Goeker M."/>
        </authorList>
    </citation>
    <scope>NUCLEOTIDE SEQUENCE [LARGE SCALE GENOMIC DNA]</scope>
    <source>
        <strain evidence="1 2">DSM 27563</strain>
    </source>
</reference>
<evidence type="ECO:0000313" key="1">
    <source>
        <dbReference type="EMBL" id="MBP2024723.1"/>
    </source>
</evidence>
<dbReference type="EMBL" id="JAGGLJ010000002">
    <property type="protein sequence ID" value="MBP2024723.1"/>
    <property type="molecule type" value="Genomic_DNA"/>
</dbReference>
<keyword evidence="2" id="KW-1185">Reference proteome</keyword>
<dbReference type="RefSeq" id="WP_210060032.1">
    <property type="nucleotide sequence ID" value="NZ_JAGGLJ010000002.1"/>
</dbReference>
<evidence type="ECO:0000313" key="2">
    <source>
        <dbReference type="Proteomes" id="UP001519306"/>
    </source>
</evidence>
<sequence length="106" mass="12673">MKNIVIENSEKYLKESFKNIRISNIERITLDETQEKDDYYIIKYAGDDNILKESFINIEEVLIGDSFIKFKNNIVEEEIREIIDILNVKIDDFNIYAKDRKPISFF</sequence>
<organism evidence="1 2">
    <name type="scientific">Peptoniphilus stercorisuis</name>
    <dbReference type="NCBI Taxonomy" id="1436965"/>
    <lineage>
        <taxon>Bacteria</taxon>
        <taxon>Bacillati</taxon>
        <taxon>Bacillota</taxon>
        <taxon>Tissierellia</taxon>
        <taxon>Tissierellales</taxon>
        <taxon>Peptoniphilaceae</taxon>
        <taxon>Peptoniphilus</taxon>
    </lineage>
</organism>
<protein>
    <submittedName>
        <fullName evidence="1">Uncharacterized protein</fullName>
    </submittedName>
</protein>